<dbReference type="Gene3D" id="3.40.1360.10">
    <property type="match status" value="1"/>
</dbReference>
<dbReference type="RefSeq" id="WP_146928560.1">
    <property type="nucleotide sequence ID" value="NZ_CBCSHZ010000002.1"/>
</dbReference>
<accession>A0A5C7A1V6</accession>
<keyword evidence="2" id="KW-1185">Reference proteome</keyword>
<dbReference type="CDD" id="cd01029">
    <property type="entry name" value="TOPRIM_primases"/>
    <property type="match status" value="1"/>
</dbReference>
<sequence length="288" mass="33375">MNLRRITCERARNLSIVKTLARFGHFPNRTTEKEAWFLSPLRSETQASFKVSLILNKWYDHGIGKGGNGLDLIVAMRKCSVKQALELLSNEKNLFSFQQQILKKENSPKIEVFEIKKIQHQALIQYLGTREIRLAIAQFYCNEIEYSFKGRNYFALGLKNHLNGWELRNKYFKSSSSPKAYSFLKNVSDHLILLEGMFDLLSLAELFPEELINSDVIVLNSLSFLKPVSYLFENYKEVDLYLDNDSAGMKYSKDLISHYANVKDKSKLFKGYKDLNEKLISVKSEKKV</sequence>
<gene>
    <name evidence="1" type="ORF">ES724_01445</name>
</gene>
<dbReference type="Proteomes" id="UP000321367">
    <property type="component" value="Unassembled WGS sequence"/>
</dbReference>
<dbReference type="EMBL" id="VORY01000001">
    <property type="protein sequence ID" value="TXD95722.1"/>
    <property type="molecule type" value="Genomic_DNA"/>
</dbReference>
<dbReference type="GO" id="GO:0008270">
    <property type="term" value="F:zinc ion binding"/>
    <property type="evidence" value="ECO:0007669"/>
    <property type="project" value="InterPro"/>
</dbReference>
<dbReference type="SUPFAM" id="SSF57783">
    <property type="entry name" value="Zinc beta-ribbon"/>
    <property type="match status" value="1"/>
</dbReference>
<dbReference type="InterPro" id="IPR034154">
    <property type="entry name" value="TOPRIM_DnaG/twinkle"/>
</dbReference>
<protein>
    <submittedName>
        <fullName evidence="1">Toprim domain-containing protein</fullName>
    </submittedName>
</protein>
<organism evidence="1 2">
    <name type="scientific">Gillisia hiemivivida</name>
    <dbReference type="NCBI Taxonomy" id="291190"/>
    <lineage>
        <taxon>Bacteria</taxon>
        <taxon>Pseudomonadati</taxon>
        <taxon>Bacteroidota</taxon>
        <taxon>Flavobacteriia</taxon>
        <taxon>Flavobacteriales</taxon>
        <taxon>Flavobacteriaceae</taxon>
        <taxon>Gillisia</taxon>
    </lineage>
</organism>
<reference evidence="1 2" key="1">
    <citation type="submission" date="2019-08" db="EMBL/GenBank/DDBJ databases">
        <title>Genome sequence of Gillisia hiemivivida IC154 (type strain).</title>
        <authorList>
            <person name="Bowman J.P."/>
        </authorList>
    </citation>
    <scope>NUCLEOTIDE SEQUENCE [LARGE SCALE GENOMIC DNA]</scope>
    <source>
        <strain evidence="1 2">IC154</strain>
    </source>
</reference>
<name>A0A5C7A1V6_9FLAO</name>
<evidence type="ECO:0000313" key="1">
    <source>
        <dbReference type="EMBL" id="TXD95722.1"/>
    </source>
</evidence>
<dbReference type="GO" id="GO:0003677">
    <property type="term" value="F:DNA binding"/>
    <property type="evidence" value="ECO:0007669"/>
    <property type="project" value="InterPro"/>
</dbReference>
<dbReference type="AlphaFoldDB" id="A0A5C7A1V6"/>
<dbReference type="Gene3D" id="3.90.580.10">
    <property type="entry name" value="Zinc finger, CHC2-type domain"/>
    <property type="match status" value="1"/>
</dbReference>
<comment type="caution">
    <text evidence="1">The sequence shown here is derived from an EMBL/GenBank/DDBJ whole genome shotgun (WGS) entry which is preliminary data.</text>
</comment>
<evidence type="ECO:0000313" key="2">
    <source>
        <dbReference type="Proteomes" id="UP000321367"/>
    </source>
</evidence>
<proteinExistence type="predicted"/>
<dbReference type="GO" id="GO:0006260">
    <property type="term" value="P:DNA replication"/>
    <property type="evidence" value="ECO:0007669"/>
    <property type="project" value="InterPro"/>
</dbReference>
<dbReference type="InterPro" id="IPR036977">
    <property type="entry name" value="DNA_primase_Znf_CHC2"/>
</dbReference>
<dbReference type="Pfam" id="PF13155">
    <property type="entry name" value="Toprim_2"/>
    <property type="match status" value="1"/>
</dbReference>
<dbReference type="OrthoDB" id="8536512at2"/>